<sequence length="108" mass="12562">MHVQVHYQNLENSPWMDEFITTRVSKLERYLGTAASIQVNLRMFKNRYVTSLAIHNRGHDYAFSSDGDNLYESFAAAVDKANRSLGEQKRKVKDRINRRYIPLKEVAA</sequence>
<accession>A0AAX4HNW5</accession>
<dbReference type="NCBIfam" id="TIGR00741">
    <property type="entry name" value="yfiA"/>
    <property type="match status" value="1"/>
</dbReference>
<keyword evidence="2" id="KW-1185">Reference proteome</keyword>
<dbReference type="EMBL" id="CP139487">
    <property type="protein sequence ID" value="WPU64860.1"/>
    <property type="molecule type" value="Genomic_DNA"/>
</dbReference>
<proteinExistence type="predicted"/>
<gene>
    <name evidence="1" type="primary">raiA</name>
    <name evidence="1" type="ORF">SOO65_19380</name>
</gene>
<dbReference type="InterPro" id="IPR036567">
    <property type="entry name" value="RHF-like"/>
</dbReference>
<evidence type="ECO:0000313" key="2">
    <source>
        <dbReference type="Proteomes" id="UP001324634"/>
    </source>
</evidence>
<name>A0AAX4HNW5_9BACT</name>
<dbReference type="AlphaFoldDB" id="A0AAX4HNW5"/>
<reference evidence="1 2" key="1">
    <citation type="submission" date="2023-11" db="EMBL/GenBank/DDBJ databases">
        <title>Peredibacter starrii A3.12.</title>
        <authorList>
            <person name="Mitchell R.J."/>
        </authorList>
    </citation>
    <scope>NUCLEOTIDE SEQUENCE [LARGE SCALE GENOMIC DNA]</scope>
    <source>
        <strain evidence="1 2">A3.12</strain>
    </source>
</reference>
<dbReference type="Proteomes" id="UP001324634">
    <property type="component" value="Chromosome"/>
</dbReference>
<dbReference type="KEGG" id="psti:SOO65_19380"/>
<dbReference type="InterPro" id="IPR003489">
    <property type="entry name" value="RHF/RaiA"/>
</dbReference>
<organism evidence="1 2">
    <name type="scientific">Peredibacter starrii</name>
    <dbReference type="NCBI Taxonomy" id="28202"/>
    <lineage>
        <taxon>Bacteria</taxon>
        <taxon>Pseudomonadati</taxon>
        <taxon>Bdellovibrionota</taxon>
        <taxon>Bacteriovoracia</taxon>
        <taxon>Bacteriovoracales</taxon>
        <taxon>Bacteriovoracaceae</taxon>
        <taxon>Peredibacter</taxon>
    </lineage>
</organism>
<dbReference type="Pfam" id="PF02482">
    <property type="entry name" value="Ribosomal_S30AE"/>
    <property type="match status" value="1"/>
</dbReference>
<evidence type="ECO:0000313" key="1">
    <source>
        <dbReference type="EMBL" id="WPU64860.1"/>
    </source>
</evidence>
<dbReference type="Gene3D" id="3.30.160.100">
    <property type="entry name" value="Ribosome hibernation promotion factor-like"/>
    <property type="match status" value="1"/>
</dbReference>
<protein>
    <submittedName>
        <fullName evidence="1">Ribosome-associated translation inhibitor RaiA</fullName>
    </submittedName>
</protein>
<dbReference type="RefSeq" id="WP_321394465.1">
    <property type="nucleotide sequence ID" value="NZ_CP139487.1"/>
</dbReference>
<dbReference type="SUPFAM" id="SSF69754">
    <property type="entry name" value="Ribosome binding protein Y (YfiA homologue)"/>
    <property type="match status" value="1"/>
</dbReference>